<organism evidence="4">
    <name type="scientific">Pararge aegeria</name>
    <name type="common">speckled wood butterfly</name>
    <dbReference type="NCBI Taxonomy" id="116150"/>
    <lineage>
        <taxon>Eukaryota</taxon>
        <taxon>Metazoa</taxon>
        <taxon>Ecdysozoa</taxon>
        <taxon>Arthropoda</taxon>
        <taxon>Hexapoda</taxon>
        <taxon>Insecta</taxon>
        <taxon>Pterygota</taxon>
        <taxon>Neoptera</taxon>
        <taxon>Endopterygota</taxon>
        <taxon>Lepidoptera</taxon>
        <taxon>Glossata</taxon>
        <taxon>Ditrysia</taxon>
        <taxon>Papilionoidea</taxon>
        <taxon>Nymphalidae</taxon>
        <taxon>Satyrinae</taxon>
        <taxon>Satyrini</taxon>
        <taxon>Parargina</taxon>
        <taxon>Pararge</taxon>
    </lineage>
</organism>
<protein>
    <submittedName>
        <fullName evidence="4">Bleomycin hydrolase</fullName>
    </submittedName>
</protein>
<dbReference type="GO" id="GO:0006508">
    <property type="term" value="P:proteolysis"/>
    <property type="evidence" value="ECO:0007669"/>
    <property type="project" value="UniProtKB-KW"/>
</dbReference>
<dbReference type="EMBL" id="GAIX01000437">
    <property type="protein sequence ID" value="JAA92123.1"/>
    <property type="molecule type" value="Transcribed_RNA"/>
</dbReference>
<dbReference type="GO" id="GO:0070005">
    <property type="term" value="F:cysteine-type aminopeptidase activity"/>
    <property type="evidence" value="ECO:0007669"/>
    <property type="project" value="InterPro"/>
</dbReference>
<keyword evidence="3" id="KW-0788">Thiol protease</keyword>
<dbReference type="GO" id="GO:0005737">
    <property type="term" value="C:cytoplasm"/>
    <property type="evidence" value="ECO:0007669"/>
    <property type="project" value="TreeGrafter"/>
</dbReference>
<keyword evidence="1" id="KW-0645">Protease</keyword>
<reference evidence="4" key="1">
    <citation type="journal article" date="2013" name="BMC Genomics">
        <title>Unscrambling butterfly oogenesis.</title>
        <authorList>
            <person name="Carter J.M."/>
            <person name="Baker S.C."/>
            <person name="Pink R."/>
            <person name="Carter D.R."/>
            <person name="Collins A."/>
            <person name="Tomlin J."/>
            <person name="Gibbs M."/>
            <person name="Breuker C.J."/>
        </authorList>
    </citation>
    <scope>NUCLEOTIDE SEQUENCE</scope>
    <source>
        <tissue evidence="4">Ovary</tissue>
    </source>
</reference>
<dbReference type="SUPFAM" id="SSF54001">
    <property type="entry name" value="Cysteine proteinases"/>
    <property type="match status" value="1"/>
</dbReference>
<dbReference type="AlphaFoldDB" id="S4PP53"/>
<dbReference type="InterPro" id="IPR038765">
    <property type="entry name" value="Papain-like_cys_pep_sf"/>
</dbReference>
<evidence type="ECO:0000313" key="4">
    <source>
        <dbReference type="EMBL" id="JAA92123.1"/>
    </source>
</evidence>
<accession>S4PP53</accession>
<proteinExistence type="predicted"/>
<dbReference type="GO" id="GO:0009636">
    <property type="term" value="P:response to toxic substance"/>
    <property type="evidence" value="ECO:0007669"/>
    <property type="project" value="TreeGrafter"/>
</dbReference>
<dbReference type="PANTHER" id="PTHR10363">
    <property type="entry name" value="BLEOMYCIN HYDROLASE"/>
    <property type="match status" value="1"/>
</dbReference>
<evidence type="ECO:0000256" key="1">
    <source>
        <dbReference type="ARBA" id="ARBA00022670"/>
    </source>
</evidence>
<keyword evidence="2 4" id="KW-0378">Hydrolase</keyword>
<evidence type="ECO:0000256" key="2">
    <source>
        <dbReference type="ARBA" id="ARBA00022801"/>
    </source>
</evidence>
<name>S4PP53_9NEOP</name>
<sequence length="90" mass="10333">MTHAMVFTAVGTDEKGNPVKFRVENSYSDKDYDKGYLLLTEPWFREFVFEVVVDKKHVPEEVMSVFKQEAKVLPAWDPMGTLACPLCSEE</sequence>
<dbReference type="GO" id="GO:0043418">
    <property type="term" value="P:homocysteine catabolic process"/>
    <property type="evidence" value="ECO:0007669"/>
    <property type="project" value="TreeGrafter"/>
</dbReference>
<dbReference type="InterPro" id="IPR004134">
    <property type="entry name" value="Peptidase_C1B"/>
</dbReference>
<evidence type="ECO:0000256" key="3">
    <source>
        <dbReference type="ARBA" id="ARBA00022807"/>
    </source>
</evidence>
<reference evidence="4" key="2">
    <citation type="submission" date="2013-05" db="EMBL/GenBank/DDBJ databases">
        <authorList>
            <person name="Carter J.-M."/>
            <person name="Baker S.C."/>
            <person name="Pink R."/>
            <person name="Carter D.R.F."/>
            <person name="Collins A."/>
            <person name="Tomlin J."/>
            <person name="Gibbs M."/>
            <person name="Breuker C.J."/>
        </authorList>
    </citation>
    <scope>NUCLEOTIDE SEQUENCE</scope>
    <source>
        <tissue evidence="4">Ovary</tissue>
    </source>
</reference>
<dbReference type="Pfam" id="PF03051">
    <property type="entry name" value="Peptidase_C1_2"/>
    <property type="match status" value="1"/>
</dbReference>
<dbReference type="Gene3D" id="3.90.70.10">
    <property type="entry name" value="Cysteine proteinases"/>
    <property type="match status" value="1"/>
</dbReference>
<dbReference type="PANTHER" id="PTHR10363:SF2">
    <property type="entry name" value="BLEOMYCIN HYDROLASE"/>
    <property type="match status" value="1"/>
</dbReference>